<dbReference type="EMBL" id="KN123014">
    <property type="protein sequence ID" value="KFO27091.1"/>
    <property type="molecule type" value="Genomic_DNA"/>
</dbReference>
<keyword evidence="1" id="KW-0472">Membrane</keyword>
<feature type="signal peptide" evidence="2">
    <location>
        <begin position="1"/>
        <end position="21"/>
    </location>
</feature>
<protein>
    <submittedName>
        <fullName evidence="3">Uncharacterized protein</fullName>
    </submittedName>
</protein>
<keyword evidence="2" id="KW-0732">Signal</keyword>
<proteinExistence type="predicted"/>
<feature type="transmembrane region" description="Helical" evidence="1">
    <location>
        <begin position="15"/>
        <end position="37"/>
    </location>
</feature>
<keyword evidence="4" id="KW-1185">Reference proteome</keyword>
<gene>
    <name evidence="3" type="ORF">H920_11496</name>
</gene>
<evidence type="ECO:0000256" key="1">
    <source>
        <dbReference type="SAM" id="Phobius"/>
    </source>
</evidence>
<feature type="chain" id="PRO_5001872351" evidence="2">
    <location>
        <begin position="22"/>
        <end position="160"/>
    </location>
</feature>
<evidence type="ECO:0000256" key="2">
    <source>
        <dbReference type="SAM" id="SignalP"/>
    </source>
</evidence>
<evidence type="ECO:0000313" key="3">
    <source>
        <dbReference type="EMBL" id="KFO27091.1"/>
    </source>
</evidence>
<dbReference type="AlphaFoldDB" id="A0A091DWB1"/>
<sequence length="160" mass="17909">MEERWHFLILASHSLLQATLAVLHALTQAIIFLASVLRSETKIQYTKDGPEVSFRGTSLRSTSMPWPDPGAYAQLRRTQSLNVSTATALLPSNQAPFFLVVTSVFFVPTLRASKLGSCTSVHLLCAHRSRQQRLHTLRDVQQYFLCVSLSELIFLLPSPL</sequence>
<name>A0A091DWB1_FUKDA</name>
<dbReference type="Proteomes" id="UP000028990">
    <property type="component" value="Unassembled WGS sequence"/>
</dbReference>
<keyword evidence="1" id="KW-1133">Transmembrane helix</keyword>
<keyword evidence="1" id="KW-0812">Transmembrane</keyword>
<organism evidence="3 4">
    <name type="scientific">Fukomys damarensis</name>
    <name type="common">Damaraland mole rat</name>
    <name type="synonym">Cryptomys damarensis</name>
    <dbReference type="NCBI Taxonomy" id="885580"/>
    <lineage>
        <taxon>Eukaryota</taxon>
        <taxon>Metazoa</taxon>
        <taxon>Chordata</taxon>
        <taxon>Craniata</taxon>
        <taxon>Vertebrata</taxon>
        <taxon>Euteleostomi</taxon>
        <taxon>Mammalia</taxon>
        <taxon>Eutheria</taxon>
        <taxon>Euarchontoglires</taxon>
        <taxon>Glires</taxon>
        <taxon>Rodentia</taxon>
        <taxon>Hystricomorpha</taxon>
        <taxon>Bathyergidae</taxon>
        <taxon>Fukomys</taxon>
    </lineage>
</organism>
<reference evidence="3 4" key="1">
    <citation type="submission" date="2013-11" db="EMBL/GenBank/DDBJ databases">
        <title>The Damaraland mole rat (Fukomys damarensis) genome and evolution of African mole rats.</title>
        <authorList>
            <person name="Gladyshev V.N."/>
            <person name="Fang X."/>
        </authorList>
    </citation>
    <scope>NUCLEOTIDE SEQUENCE [LARGE SCALE GENOMIC DNA]</scope>
    <source>
        <tissue evidence="3">Liver</tissue>
    </source>
</reference>
<evidence type="ECO:0000313" key="4">
    <source>
        <dbReference type="Proteomes" id="UP000028990"/>
    </source>
</evidence>
<accession>A0A091DWB1</accession>